<evidence type="ECO:0008006" key="4">
    <source>
        <dbReference type="Google" id="ProtNLM"/>
    </source>
</evidence>
<feature type="transmembrane region" description="Helical" evidence="1">
    <location>
        <begin position="263"/>
        <end position="287"/>
    </location>
</feature>
<dbReference type="GO" id="GO:0016020">
    <property type="term" value="C:membrane"/>
    <property type="evidence" value="ECO:0007669"/>
    <property type="project" value="TreeGrafter"/>
</dbReference>
<feature type="transmembrane region" description="Helical" evidence="1">
    <location>
        <begin position="124"/>
        <end position="149"/>
    </location>
</feature>
<dbReference type="EMBL" id="CAIX01000105">
    <property type="protein sequence ID" value="CCI45705.1"/>
    <property type="molecule type" value="Genomic_DNA"/>
</dbReference>
<feature type="transmembrane region" description="Helical" evidence="1">
    <location>
        <begin position="68"/>
        <end position="85"/>
    </location>
</feature>
<feature type="transmembrane region" description="Helical" evidence="1">
    <location>
        <begin position="203"/>
        <end position="224"/>
    </location>
</feature>
<dbReference type="GO" id="GO:0005385">
    <property type="term" value="F:zinc ion transmembrane transporter activity"/>
    <property type="evidence" value="ECO:0007669"/>
    <property type="project" value="TreeGrafter"/>
</dbReference>
<dbReference type="PANTHER" id="PTHR11040:SF70">
    <property type="entry name" value="OS05G0316100 PROTEIN"/>
    <property type="match status" value="1"/>
</dbReference>
<keyword evidence="1" id="KW-1133">Transmembrane helix</keyword>
<dbReference type="OrthoDB" id="262547at2759"/>
<organism evidence="2 3">
    <name type="scientific">Albugo candida</name>
    <dbReference type="NCBI Taxonomy" id="65357"/>
    <lineage>
        <taxon>Eukaryota</taxon>
        <taxon>Sar</taxon>
        <taxon>Stramenopiles</taxon>
        <taxon>Oomycota</taxon>
        <taxon>Peronosporomycetes</taxon>
        <taxon>Albuginales</taxon>
        <taxon>Albuginaceae</taxon>
        <taxon>Albugo</taxon>
    </lineage>
</organism>
<evidence type="ECO:0000313" key="3">
    <source>
        <dbReference type="Proteomes" id="UP000053237"/>
    </source>
</evidence>
<dbReference type="InParanoid" id="A0A024GGN5"/>
<proteinExistence type="predicted"/>
<feature type="transmembrane region" description="Helical" evidence="1">
    <location>
        <begin position="326"/>
        <end position="345"/>
    </location>
</feature>
<accession>A0A024GGN5</accession>
<dbReference type="AlphaFoldDB" id="A0A024GGN5"/>
<name>A0A024GGN5_9STRA</name>
<keyword evidence="3" id="KW-1185">Reference proteome</keyword>
<feature type="transmembrane region" description="Helical" evidence="1">
    <location>
        <begin position="161"/>
        <end position="183"/>
    </location>
</feature>
<evidence type="ECO:0000256" key="1">
    <source>
        <dbReference type="SAM" id="Phobius"/>
    </source>
</evidence>
<dbReference type="STRING" id="65357.A0A024GGN5"/>
<dbReference type="PANTHER" id="PTHR11040">
    <property type="entry name" value="ZINC/IRON TRANSPORTER"/>
    <property type="match status" value="1"/>
</dbReference>
<reference evidence="2 3" key="1">
    <citation type="submission" date="2012-05" db="EMBL/GenBank/DDBJ databases">
        <title>Recombination and specialization in a pathogen metapopulation.</title>
        <authorList>
            <person name="Gardiner A."/>
            <person name="Kemen E."/>
            <person name="Schultz-Larsen T."/>
            <person name="MacLean D."/>
            <person name="Van Oosterhout C."/>
            <person name="Jones J.D.G."/>
        </authorList>
    </citation>
    <scope>NUCLEOTIDE SEQUENCE [LARGE SCALE GENOMIC DNA]</scope>
    <source>
        <strain evidence="2 3">Ac Nc2</strain>
    </source>
</reference>
<dbReference type="Proteomes" id="UP000053237">
    <property type="component" value="Unassembled WGS sequence"/>
</dbReference>
<keyword evidence="1" id="KW-0812">Transmembrane</keyword>
<keyword evidence="1" id="KW-0472">Membrane</keyword>
<feature type="transmembrane region" description="Helical" evidence="1">
    <location>
        <begin position="293"/>
        <end position="314"/>
    </location>
</feature>
<sequence length="349" mass="38025">MEYKSLQLPVVREKHRKLSDTVMVLEDESELFATNLSPGEFEGETDQFLESNDRDTPPKPSASLRAQYVAYALATIFISITLYSIPARDAGKSAYYVWWCGWITAITTGIGAIPFFWIQDVDKYWLGICNALAAGMMLAATGCLFYEALYIPQTSEYQVSLGYRLFLGILLGVIFIRFTKLFLKDHDDVKVCGLEGLNAQKALLIMAVMTLHSISEGVGVGVSFGGEGGFHRGHVVTMTMAIHNIPEGIAISLALVPRGMSPFFAMLWAIISSIPQPIFAVPSYAFVETFLPILPAGLGFAGGAMALVALEELIPESLEDTKSFKSTATATAMAFITFLTIQIALSGNL</sequence>
<feature type="transmembrane region" description="Helical" evidence="1">
    <location>
        <begin position="97"/>
        <end position="118"/>
    </location>
</feature>
<evidence type="ECO:0000313" key="2">
    <source>
        <dbReference type="EMBL" id="CCI45705.1"/>
    </source>
</evidence>
<comment type="caution">
    <text evidence="2">The sequence shown here is derived from an EMBL/GenBank/DDBJ whole genome shotgun (WGS) entry which is preliminary data.</text>
</comment>
<protein>
    <recommendedName>
        <fullName evidence="4">Zinc/iron permease</fullName>
    </recommendedName>
</protein>
<gene>
    <name evidence="2" type="ORF">BN9_066020</name>
</gene>